<sequence>MFLLILAIAAVFIIVIFNTLVKYRNFVVNAFAQIDVQLHRRHDLIPNLVNTCKAYLDHEHATLKQVTEARNAALSCLEQAKQAPSNGSLIKKLAGAENMLTQALSGLQVTIEDYPELKANETVKNLHEELVSTENKIAFARQAYNDEVMQYNTYKQSFPNNIVAAKFGHKDDASMLELAQSEYRQAPSVQL</sequence>
<proteinExistence type="inferred from homology"/>
<keyword evidence="4" id="KW-1133">Transmembrane helix</keyword>
<name>A0A0A7EI05_9GAMM</name>
<comment type="subcellular location">
    <subcellularLocation>
        <location evidence="1">Membrane</location>
        <topology evidence="1">Single-pass membrane protein</topology>
    </subcellularLocation>
</comment>
<protein>
    <submittedName>
        <fullName evidence="6">LemA</fullName>
    </submittedName>
</protein>
<dbReference type="KEGG" id="pseo:OM33_04155"/>
<dbReference type="HOGENOM" id="CLU_056714_2_1_6"/>
<evidence type="ECO:0000313" key="6">
    <source>
        <dbReference type="EMBL" id="AIY66279.1"/>
    </source>
</evidence>
<evidence type="ECO:0000256" key="2">
    <source>
        <dbReference type="ARBA" id="ARBA00008854"/>
    </source>
</evidence>
<dbReference type="AlphaFoldDB" id="A0A0A7EI05"/>
<gene>
    <name evidence="6" type="ORF">OM33_04155</name>
</gene>
<evidence type="ECO:0000313" key="7">
    <source>
        <dbReference type="Proteomes" id="UP000030341"/>
    </source>
</evidence>
<dbReference type="EMBL" id="CP009888">
    <property type="protein sequence ID" value="AIY66279.1"/>
    <property type="molecule type" value="Genomic_DNA"/>
</dbReference>
<keyword evidence="3" id="KW-0812">Transmembrane</keyword>
<reference evidence="6 7" key="1">
    <citation type="submission" date="2014-11" db="EMBL/GenBank/DDBJ databases">
        <title>Complete Genome Sequence of Pseudoalteromonas sp. Strain OCN003 Isolated from Kaneohe Bay, Oahu, Hawaii.</title>
        <authorList>
            <person name="Beurmann S."/>
            <person name="Videau P."/>
            <person name="Ushijima B."/>
            <person name="Smith A.M."/>
            <person name="Aeby G.S."/>
            <person name="Callahan S.M."/>
            <person name="Belcaid M."/>
        </authorList>
    </citation>
    <scope>NUCLEOTIDE SEQUENCE [LARGE SCALE GENOMIC DNA]</scope>
    <source>
        <strain evidence="6 7">OCN003</strain>
    </source>
</reference>
<comment type="similarity">
    <text evidence="2">Belongs to the LemA family.</text>
</comment>
<dbReference type="Gene3D" id="1.20.1440.20">
    <property type="entry name" value="LemA-like domain"/>
    <property type="match status" value="1"/>
</dbReference>
<evidence type="ECO:0000256" key="5">
    <source>
        <dbReference type="ARBA" id="ARBA00023136"/>
    </source>
</evidence>
<dbReference type="SUPFAM" id="SSF140478">
    <property type="entry name" value="LemA-like"/>
    <property type="match status" value="1"/>
</dbReference>
<dbReference type="PANTHER" id="PTHR34478:SF1">
    <property type="entry name" value="PROTEIN LEMA"/>
    <property type="match status" value="1"/>
</dbReference>
<dbReference type="Pfam" id="PF04011">
    <property type="entry name" value="LemA"/>
    <property type="match status" value="1"/>
</dbReference>
<keyword evidence="7" id="KW-1185">Reference proteome</keyword>
<organism evidence="6 7">
    <name type="scientific">Pseudoalteromonas piratica</name>
    <dbReference type="NCBI Taxonomy" id="1348114"/>
    <lineage>
        <taxon>Bacteria</taxon>
        <taxon>Pseudomonadati</taxon>
        <taxon>Pseudomonadota</taxon>
        <taxon>Gammaproteobacteria</taxon>
        <taxon>Alteromonadales</taxon>
        <taxon>Pseudoalteromonadaceae</taxon>
        <taxon>Pseudoalteromonas</taxon>
    </lineage>
</organism>
<dbReference type="eggNOG" id="COG1704">
    <property type="taxonomic scope" value="Bacteria"/>
</dbReference>
<evidence type="ECO:0000256" key="1">
    <source>
        <dbReference type="ARBA" id="ARBA00004167"/>
    </source>
</evidence>
<dbReference type="InterPro" id="IPR007156">
    <property type="entry name" value="MamQ_LemA"/>
</dbReference>
<dbReference type="InterPro" id="IPR023353">
    <property type="entry name" value="LemA-like_dom_sf"/>
</dbReference>
<dbReference type="Proteomes" id="UP000030341">
    <property type="component" value="Chromosome 1"/>
</dbReference>
<keyword evidence="5" id="KW-0472">Membrane</keyword>
<accession>A0A0A7EI05</accession>
<dbReference type="PANTHER" id="PTHR34478">
    <property type="entry name" value="PROTEIN LEMA"/>
    <property type="match status" value="1"/>
</dbReference>
<evidence type="ECO:0000256" key="3">
    <source>
        <dbReference type="ARBA" id="ARBA00022692"/>
    </source>
</evidence>
<dbReference type="STRING" id="1348114.OM33_04155"/>
<dbReference type="GO" id="GO:0016020">
    <property type="term" value="C:membrane"/>
    <property type="evidence" value="ECO:0007669"/>
    <property type="project" value="UniProtKB-SubCell"/>
</dbReference>
<evidence type="ECO:0000256" key="4">
    <source>
        <dbReference type="ARBA" id="ARBA00022989"/>
    </source>
</evidence>